<dbReference type="RefSeq" id="WP_165232877.1">
    <property type="nucleotide sequence ID" value="NZ_JAAKZV010000015.1"/>
</dbReference>
<dbReference type="Pfam" id="PF00496">
    <property type="entry name" value="SBP_bac_5"/>
    <property type="match status" value="2"/>
</dbReference>
<evidence type="ECO:0000313" key="4">
    <source>
        <dbReference type="EMBL" id="NGN63456.1"/>
    </source>
</evidence>
<dbReference type="CDD" id="cd08501">
    <property type="entry name" value="PBP2_Lpqw"/>
    <property type="match status" value="1"/>
</dbReference>
<dbReference type="InterPro" id="IPR000914">
    <property type="entry name" value="SBP_5_dom"/>
</dbReference>
<reference evidence="4 5" key="1">
    <citation type="submission" date="2020-02" db="EMBL/GenBank/DDBJ databases">
        <title>Whole-genome analyses of novel actinobacteria.</title>
        <authorList>
            <person name="Sahin N."/>
        </authorList>
    </citation>
    <scope>NUCLEOTIDE SEQUENCE [LARGE SCALE GENOMIC DNA]</scope>
    <source>
        <strain evidence="4 5">A7024</strain>
    </source>
</reference>
<dbReference type="EMBL" id="JAAKZV010000015">
    <property type="protein sequence ID" value="NGN63456.1"/>
    <property type="molecule type" value="Genomic_DNA"/>
</dbReference>
<gene>
    <name evidence="4" type="ORF">G5C51_06000</name>
</gene>
<dbReference type="GO" id="GO:0043190">
    <property type="term" value="C:ATP-binding cassette (ABC) transporter complex"/>
    <property type="evidence" value="ECO:0007669"/>
    <property type="project" value="InterPro"/>
</dbReference>
<dbReference type="PANTHER" id="PTHR30290">
    <property type="entry name" value="PERIPLASMIC BINDING COMPONENT OF ABC TRANSPORTER"/>
    <property type="match status" value="1"/>
</dbReference>
<keyword evidence="2" id="KW-0732">Signal</keyword>
<feature type="compositionally biased region" description="Basic and acidic residues" evidence="1">
    <location>
        <begin position="230"/>
        <end position="242"/>
    </location>
</feature>
<proteinExistence type="predicted"/>
<evidence type="ECO:0000256" key="2">
    <source>
        <dbReference type="SAM" id="SignalP"/>
    </source>
</evidence>
<dbReference type="Gene3D" id="3.40.190.10">
    <property type="entry name" value="Periplasmic binding protein-like II"/>
    <property type="match status" value="1"/>
</dbReference>
<feature type="region of interest" description="Disordered" evidence="1">
    <location>
        <begin position="230"/>
        <end position="252"/>
    </location>
</feature>
<dbReference type="Proteomes" id="UP000481583">
    <property type="component" value="Unassembled WGS sequence"/>
</dbReference>
<feature type="region of interest" description="Disordered" evidence="1">
    <location>
        <begin position="314"/>
        <end position="356"/>
    </location>
</feature>
<evidence type="ECO:0000259" key="3">
    <source>
        <dbReference type="Pfam" id="PF00496"/>
    </source>
</evidence>
<protein>
    <submittedName>
        <fullName evidence="4">ABC transporter family substrate-binding protein</fullName>
    </submittedName>
</protein>
<dbReference type="PIRSF" id="PIRSF002741">
    <property type="entry name" value="MppA"/>
    <property type="match status" value="1"/>
</dbReference>
<dbReference type="InterPro" id="IPR030678">
    <property type="entry name" value="Peptide/Ni-bd"/>
</dbReference>
<name>A0A6G4TVI8_9ACTN</name>
<comment type="caution">
    <text evidence="4">The sequence shown here is derived from an EMBL/GenBank/DDBJ whole genome shotgun (WGS) entry which is preliminary data.</text>
</comment>
<feature type="chain" id="PRO_5039473223" evidence="2">
    <location>
        <begin position="31"/>
        <end position="724"/>
    </location>
</feature>
<feature type="signal peptide" evidence="2">
    <location>
        <begin position="1"/>
        <end position="30"/>
    </location>
</feature>
<keyword evidence="5" id="KW-1185">Reference proteome</keyword>
<dbReference type="Gene3D" id="3.90.76.10">
    <property type="entry name" value="Dipeptide-binding Protein, Domain 1"/>
    <property type="match status" value="1"/>
</dbReference>
<sequence length="724" mass="78474">MTQVSRRQRHRAARAAAALAAAGLVLPLAASCSSGGAASSTAAEDVTTAQRSALKSGGTVRWAVDALPHTYNAFQVDAGEATDRVAEAVLPALFTTDKHGRPQLNEDYLRSAEVTKREPRQKVVYQLNPKARWSDGRRIGIADFRAQWMALNGKNNAFWTARNAGYDRIKSIKPGKKSGEIEVTFKEPYADWQGLFTPLYPKSVMGSPDAFNDTSRTELDVVAGPFTLDDGSKDDGKKGDKKDRKKPKLSKKRGVELVRNAEWWGSRPALDKLVFKPVKRADREQALADGRIDIAEVDRDFALEVAQARKAMRQKARTAQAAGKPQHAKHISSTEKQADDKNKGSKKLSEAEKNTAELPKKFTVRKALEPAYTQLALNGSSGPLADEAVRHAVARAVDRGEVARSVLGPLGLPARPLGSHLFMSVQQGYEDHSAALGEQDVQAAQALLAEAGWKGGPIGRKNGTADAKQEDSKPGMLAPRAIELPFSVAAGADMHRTALREQAKLLKVASKYGEDGTEYAKAKKAARATQARMAKESDPLAAAPRNRPFVKDGKPLTLKFVVPSDEGSAQLRAVAARIVRMLDSIGVQAKIIKAGGDSYFKDYIAAGQYDLALYSWPGTAYPATDARPIYAKPQPAPDGSLLVEQNYTRVGTDEVDQLFDQAAGELDPTAQRQLLAKADTRIWAAAGSLPLYQRPQLVATKNGLMNTGAHGFATPRYQDIGWRR</sequence>
<accession>A0A6G4TVI8</accession>
<feature type="compositionally biased region" description="Basic residues" evidence="1">
    <location>
        <begin position="243"/>
        <end position="252"/>
    </location>
</feature>
<dbReference type="GO" id="GO:0042597">
    <property type="term" value="C:periplasmic space"/>
    <property type="evidence" value="ECO:0007669"/>
    <property type="project" value="UniProtKB-ARBA"/>
</dbReference>
<feature type="domain" description="Solute-binding protein family 5" evidence="3">
    <location>
        <begin position="351"/>
        <end position="459"/>
    </location>
</feature>
<dbReference type="PROSITE" id="PS51318">
    <property type="entry name" value="TAT"/>
    <property type="match status" value="1"/>
</dbReference>
<dbReference type="InterPro" id="IPR039424">
    <property type="entry name" value="SBP_5"/>
</dbReference>
<dbReference type="PROSITE" id="PS51257">
    <property type="entry name" value="PROKAR_LIPOPROTEIN"/>
    <property type="match status" value="1"/>
</dbReference>
<dbReference type="SUPFAM" id="SSF53850">
    <property type="entry name" value="Periplasmic binding protein-like II"/>
    <property type="match status" value="1"/>
</dbReference>
<feature type="compositionally biased region" description="Basic and acidic residues" evidence="1">
    <location>
        <begin position="332"/>
        <end position="356"/>
    </location>
</feature>
<evidence type="ECO:0000313" key="5">
    <source>
        <dbReference type="Proteomes" id="UP000481583"/>
    </source>
</evidence>
<dbReference type="Gene3D" id="3.10.105.10">
    <property type="entry name" value="Dipeptide-binding Protein, Domain 3"/>
    <property type="match status" value="2"/>
</dbReference>
<dbReference type="GO" id="GO:1904680">
    <property type="term" value="F:peptide transmembrane transporter activity"/>
    <property type="evidence" value="ECO:0007669"/>
    <property type="project" value="TreeGrafter"/>
</dbReference>
<dbReference type="AlphaFoldDB" id="A0A6G4TVI8"/>
<dbReference type="InterPro" id="IPR006311">
    <property type="entry name" value="TAT_signal"/>
</dbReference>
<evidence type="ECO:0000256" key="1">
    <source>
        <dbReference type="SAM" id="MobiDB-lite"/>
    </source>
</evidence>
<organism evidence="4 5">
    <name type="scientific">Streptomyces coryli</name>
    <dbReference type="NCBI Taxonomy" id="1128680"/>
    <lineage>
        <taxon>Bacteria</taxon>
        <taxon>Bacillati</taxon>
        <taxon>Actinomycetota</taxon>
        <taxon>Actinomycetes</taxon>
        <taxon>Kitasatosporales</taxon>
        <taxon>Streptomycetaceae</taxon>
        <taxon>Streptomyces</taxon>
    </lineage>
</organism>
<dbReference type="PANTHER" id="PTHR30290:SF65">
    <property type="entry name" value="MONOACYL PHOSPHATIDYLINOSITOL TETRAMANNOSIDE-BINDING PROTEIN LPQW-RELATED"/>
    <property type="match status" value="1"/>
</dbReference>
<dbReference type="GO" id="GO:0015833">
    <property type="term" value="P:peptide transport"/>
    <property type="evidence" value="ECO:0007669"/>
    <property type="project" value="TreeGrafter"/>
</dbReference>
<feature type="domain" description="Solute-binding protein family 5" evidence="3">
    <location>
        <begin position="116"/>
        <end position="309"/>
    </location>
</feature>